<keyword evidence="2" id="KW-1185">Reference proteome</keyword>
<sequence>MELSSANVCFSDDITIRAIQDVWRDLLGRFEATDALTLIIDDDSFVDLSFVQLIASARLYAQDRGKTISLARPATGGLRRVLDRAGFLTNAPPDAVRFWLHEEQAQ</sequence>
<dbReference type="InterPro" id="IPR036513">
    <property type="entry name" value="STAS_dom_sf"/>
</dbReference>
<dbReference type="EMBL" id="NHSJ01000140">
    <property type="protein sequence ID" value="PPQ25804.1"/>
    <property type="molecule type" value="Genomic_DNA"/>
</dbReference>
<comment type="caution">
    <text evidence="1">The sequence shown here is derived from an EMBL/GenBank/DDBJ whole genome shotgun (WGS) entry which is preliminary data.</text>
</comment>
<proteinExistence type="predicted"/>
<evidence type="ECO:0000313" key="1">
    <source>
        <dbReference type="EMBL" id="PPQ25804.1"/>
    </source>
</evidence>
<protein>
    <submittedName>
        <fullName evidence="1">Uncharacterized protein</fullName>
    </submittedName>
</protein>
<accession>A0A2S6MTW3</accession>
<dbReference type="SUPFAM" id="SSF52091">
    <property type="entry name" value="SpoIIaa-like"/>
    <property type="match status" value="1"/>
</dbReference>
<evidence type="ECO:0000313" key="2">
    <source>
        <dbReference type="Proteomes" id="UP000239089"/>
    </source>
</evidence>
<reference evidence="1 2" key="1">
    <citation type="journal article" date="2018" name="Arch. Microbiol.">
        <title>New insights into the metabolic potential of the phototrophic purple bacterium Rhodopila globiformis DSM 161(T) from its draft genome sequence and evidence for a vanadium-dependent nitrogenase.</title>
        <authorList>
            <person name="Imhoff J.F."/>
            <person name="Rahn T."/>
            <person name="Kunzel S."/>
            <person name="Neulinger S.C."/>
        </authorList>
    </citation>
    <scope>NUCLEOTIDE SEQUENCE [LARGE SCALE GENOMIC DNA]</scope>
    <source>
        <strain evidence="1 2">DSM 16996</strain>
    </source>
</reference>
<dbReference type="AlphaFoldDB" id="A0A2S6MTW3"/>
<organism evidence="1 2">
    <name type="scientific">Rhodoblastus sphagnicola</name>
    <dbReference type="NCBI Taxonomy" id="333368"/>
    <lineage>
        <taxon>Bacteria</taxon>
        <taxon>Pseudomonadati</taxon>
        <taxon>Pseudomonadota</taxon>
        <taxon>Alphaproteobacteria</taxon>
        <taxon>Hyphomicrobiales</taxon>
        <taxon>Rhodoblastaceae</taxon>
        <taxon>Rhodoblastus</taxon>
    </lineage>
</organism>
<name>A0A2S6MTW3_9HYPH</name>
<gene>
    <name evidence="1" type="ORF">CCR94_23810</name>
</gene>
<dbReference type="Proteomes" id="UP000239089">
    <property type="component" value="Unassembled WGS sequence"/>
</dbReference>